<organism evidence="1">
    <name type="scientific">Mimiviridae sp. ChoanoV1</name>
    <dbReference type="NCBI Taxonomy" id="2596887"/>
    <lineage>
        <taxon>Viruses</taxon>
        <taxon>Varidnaviria</taxon>
        <taxon>Bamfordvirae</taxon>
        <taxon>Nucleocytoviricota</taxon>
        <taxon>Megaviricetes</taxon>
        <taxon>Imitervirales</taxon>
        <taxon>Schizomimiviridae</taxon>
    </lineage>
</organism>
<gene>
    <name evidence="1" type="ORF">1_234</name>
</gene>
<proteinExistence type="predicted"/>
<name>A0A5B8HV33_9VIRU</name>
<evidence type="ECO:0000313" key="1">
    <source>
        <dbReference type="EMBL" id="QDY51849.1"/>
    </source>
</evidence>
<accession>A0A5B8HV33</accession>
<sequence length="407" mass="48345">MIKKVIILSLIILFVLNNLYTKSNFDNYALQNLTSVSVIRPTLTLFYDKYDEYSRYFYDDKKSVSLIKIKDINLEIKKIKEHNSYIYELYQEYLGNLKLLEYDENNKLTFNVKYFENLLNQDTSNSQNLIQDYEKNMKDITNMLDINTTDYSNFISSVTKIEFTYEDNLNKIILPESINDFFKNDVVDEFIFKKQSILENDIKESEAGPWNQIKMIYECSSHPFLNQKMLILEEVYCKDGEMSNCVNQSTTVYDVLPPSDLAVNEYINKQYPRDESLVDKLPLIIFTYQKYDIKKGELVSNVISYNGIYNLNNKYISFGTDNILKFIEDMFMENLLFENGFDVNSYNTNHKEEIKDMVSEVELDNHEFNIDVNFERELFLHNSIFNLNFKSLKKCQFCSQFITMERF</sequence>
<reference evidence="1" key="1">
    <citation type="submission" date="2018-11" db="EMBL/GenBank/DDBJ databases">
        <title>A distinct lineage of giant viruses engineers rhodopsin photosystems in predatory marine eukaryotes.</title>
        <authorList>
            <person name="Needham D.M."/>
            <person name="Yoshizawa S."/>
            <person name="Hosaka T."/>
            <person name="Poirier C."/>
            <person name="Choi C.-J."/>
            <person name="Hehenberger E."/>
            <person name="Irwin N.A.T."/>
            <person name="Wilken S."/>
            <person name="Yung C.-M."/>
            <person name="Bachy C."/>
            <person name="Kurihara R."/>
            <person name="Nakajima Y."/>
            <person name="Kojima K."/>
            <person name="Kimura-Someya T."/>
            <person name="Leonard G."/>
            <person name="Malmstrom R.R."/>
            <person name="Mende D."/>
            <person name="Olson D.K."/>
            <person name="Sudo Y."/>
            <person name="Sudek S."/>
            <person name="Richards T.A."/>
            <person name="DeLong E.F."/>
            <person name="Keeling P.J."/>
            <person name="Santoro A.E."/>
            <person name="Shirouzu M."/>
            <person name="Iwasaki W."/>
            <person name="Worden A.Z."/>
        </authorList>
    </citation>
    <scope>NUCLEOTIDE SEQUENCE</scope>
</reference>
<dbReference type="EMBL" id="MK250085">
    <property type="protein sequence ID" value="QDY51849.1"/>
    <property type="molecule type" value="Genomic_DNA"/>
</dbReference>
<protein>
    <submittedName>
        <fullName evidence="1">Uncharacterized protein</fullName>
    </submittedName>
</protein>